<gene>
    <name evidence="2" type="ORF">MUK42_33816</name>
</gene>
<proteinExistence type="predicted"/>
<keyword evidence="1" id="KW-0812">Transmembrane</keyword>
<keyword evidence="3" id="KW-1185">Reference proteome</keyword>
<dbReference type="Proteomes" id="UP001055439">
    <property type="component" value="Chromosome 5"/>
</dbReference>
<dbReference type="AlphaFoldDB" id="A0A9E7G3J4"/>
<keyword evidence="1" id="KW-1133">Transmembrane helix</keyword>
<evidence type="ECO:0000256" key="1">
    <source>
        <dbReference type="SAM" id="Phobius"/>
    </source>
</evidence>
<dbReference type="EMBL" id="CP097507">
    <property type="protein sequence ID" value="URE07634.1"/>
    <property type="molecule type" value="Genomic_DNA"/>
</dbReference>
<evidence type="ECO:0000313" key="2">
    <source>
        <dbReference type="EMBL" id="URE07634.1"/>
    </source>
</evidence>
<organism evidence="2 3">
    <name type="scientific">Musa troglodytarum</name>
    <name type="common">fe'i banana</name>
    <dbReference type="NCBI Taxonomy" id="320322"/>
    <lineage>
        <taxon>Eukaryota</taxon>
        <taxon>Viridiplantae</taxon>
        <taxon>Streptophyta</taxon>
        <taxon>Embryophyta</taxon>
        <taxon>Tracheophyta</taxon>
        <taxon>Spermatophyta</taxon>
        <taxon>Magnoliopsida</taxon>
        <taxon>Liliopsida</taxon>
        <taxon>Zingiberales</taxon>
        <taxon>Musaceae</taxon>
        <taxon>Musa</taxon>
    </lineage>
</organism>
<evidence type="ECO:0000313" key="3">
    <source>
        <dbReference type="Proteomes" id="UP001055439"/>
    </source>
</evidence>
<protein>
    <submittedName>
        <fullName evidence="2">Uncharacterized protein</fullName>
    </submittedName>
</protein>
<accession>A0A9E7G3J4</accession>
<feature type="transmembrane region" description="Helical" evidence="1">
    <location>
        <begin position="20"/>
        <end position="46"/>
    </location>
</feature>
<keyword evidence="1" id="KW-0472">Membrane</keyword>
<name>A0A9E7G3J4_9LILI</name>
<reference evidence="2" key="1">
    <citation type="submission" date="2022-05" db="EMBL/GenBank/DDBJ databases">
        <title>The Musa troglodytarum L. genome provides insights into the mechanism of non-climacteric behaviour and enrichment of carotenoids.</title>
        <authorList>
            <person name="Wang J."/>
        </authorList>
    </citation>
    <scope>NUCLEOTIDE SEQUENCE</scope>
    <source>
        <tissue evidence="2">Leaf</tissue>
    </source>
</reference>
<sequence length="60" mass="6881">MCLWSLYKKHMVHFVDMQSIFGIVQSIAPLVLFLLHSCGICCGNLYGFTLISSRRYHTSN</sequence>